<proteinExistence type="predicted"/>
<dbReference type="Proteomes" id="UP001152795">
    <property type="component" value="Unassembled WGS sequence"/>
</dbReference>
<reference evidence="1" key="1">
    <citation type="submission" date="2020-04" db="EMBL/GenBank/DDBJ databases">
        <authorList>
            <person name="Alioto T."/>
            <person name="Alioto T."/>
            <person name="Gomez Garrido J."/>
        </authorList>
    </citation>
    <scope>NUCLEOTIDE SEQUENCE</scope>
    <source>
        <strain evidence="1">A484AB</strain>
    </source>
</reference>
<sequence>MKSMKIAVFLVLIIAQQSYGRTRCSGYPPCRKSPIACDYAYQVCYVYCSGCSTAIFACCLGCELCSPGSNEMIKLPEALRQKYVNNLQG</sequence>
<evidence type="ECO:0000313" key="2">
    <source>
        <dbReference type="Proteomes" id="UP001152795"/>
    </source>
</evidence>
<accession>A0A6S7KX70</accession>
<name>A0A6S7KX70_PARCT</name>
<dbReference type="AlphaFoldDB" id="A0A6S7KX70"/>
<organism evidence="1 2">
    <name type="scientific">Paramuricea clavata</name>
    <name type="common">Red gorgonian</name>
    <name type="synonym">Violescent sea-whip</name>
    <dbReference type="NCBI Taxonomy" id="317549"/>
    <lineage>
        <taxon>Eukaryota</taxon>
        <taxon>Metazoa</taxon>
        <taxon>Cnidaria</taxon>
        <taxon>Anthozoa</taxon>
        <taxon>Octocorallia</taxon>
        <taxon>Malacalcyonacea</taxon>
        <taxon>Plexauridae</taxon>
        <taxon>Paramuricea</taxon>
    </lineage>
</organism>
<evidence type="ECO:0000313" key="1">
    <source>
        <dbReference type="EMBL" id="CAB4031122.1"/>
    </source>
</evidence>
<dbReference type="EMBL" id="CACRXK020017371">
    <property type="protein sequence ID" value="CAB4031122.1"/>
    <property type="molecule type" value="Genomic_DNA"/>
</dbReference>
<protein>
    <submittedName>
        <fullName evidence="1">Uncharacterized protein</fullName>
    </submittedName>
</protein>
<gene>
    <name evidence="1" type="ORF">PACLA_8A034824</name>
</gene>
<keyword evidence="2" id="KW-1185">Reference proteome</keyword>
<comment type="caution">
    <text evidence="1">The sequence shown here is derived from an EMBL/GenBank/DDBJ whole genome shotgun (WGS) entry which is preliminary data.</text>
</comment>